<dbReference type="AlphaFoldDB" id="A0AAD7F9Y4"/>
<sequence>MGNQDIWELINWMKRVPEPPEDLIELWERVDWALSFPRSDLIRDSQELYAYSQSDPSLGHISETLILLSRHSVWNGPCLFWLHTVLEVSWDDILTSVRALRSPAVSSALHDSGDAYKKIVLGLMTLMRKILDGELPARTWDYFRGDSLWSLAILESPSFDPELLDAFCTFQFVPTCSTLQCPKVLWYPQWIINHVLDWLKEFPGCSSDIVADWEKHLVEANLASLDDVPDSSEAANYGEGDSDSDSEDELPPLRPLRPLNNS</sequence>
<proteinExistence type="predicted"/>
<evidence type="ECO:0000256" key="1">
    <source>
        <dbReference type="SAM" id="MobiDB-lite"/>
    </source>
</evidence>
<dbReference type="Proteomes" id="UP001221142">
    <property type="component" value="Unassembled WGS sequence"/>
</dbReference>
<gene>
    <name evidence="2" type="ORF">FB45DRAFT_941397</name>
</gene>
<organism evidence="2 3">
    <name type="scientific">Roridomyces roridus</name>
    <dbReference type="NCBI Taxonomy" id="1738132"/>
    <lineage>
        <taxon>Eukaryota</taxon>
        <taxon>Fungi</taxon>
        <taxon>Dikarya</taxon>
        <taxon>Basidiomycota</taxon>
        <taxon>Agaricomycotina</taxon>
        <taxon>Agaricomycetes</taxon>
        <taxon>Agaricomycetidae</taxon>
        <taxon>Agaricales</taxon>
        <taxon>Marasmiineae</taxon>
        <taxon>Mycenaceae</taxon>
        <taxon>Roridomyces</taxon>
    </lineage>
</organism>
<keyword evidence="3" id="KW-1185">Reference proteome</keyword>
<comment type="caution">
    <text evidence="2">The sequence shown here is derived from an EMBL/GenBank/DDBJ whole genome shotgun (WGS) entry which is preliminary data.</text>
</comment>
<reference evidence="2" key="1">
    <citation type="submission" date="2023-03" db="EMBL/GenBank/DDBJ databases">
        <title>Massive genome expansion in bonnet fungi (Mycena s.s.) driven by repeated elements and novel gene families across ecological guilds.</title>
        <authorList>
            <consortium name="Lawrence Berkeley National Laboratory"/>
            <person name="Harder C.B."/>
            <person name="Miyauchi S."/>
            <person name="Viragh M."/>
            <person name="Kuo A."/>
            <person name="Thoen E."/>
            <person name="Andreopoulos B."/>
            <person name="Lu D."/>
            <person name="Skrede I."/>
            <person name="Drula E."/>
            <person name="Henrissat B."/>
            <person name="Morin E."/>
            <person name="Kohler A."/>
            <person name="Barry K."/>
            <person name="LaButti K."/>
            <person name="Morin E."/>
            <person name="Salamov A."/>
            <person name="Lipzen A."/>
            <person name="Mereny Z."/>
            <person name="Hegedus B."/>
            <person name="Baldrian P."/>
            <person name="Stursova M."/>
            <person name="Weitz H."/>
            <person name="Taylor A."/>
            <person name="Grigoriev I.V."/>
            <person name="Nagy L.G."/>
            <person name="Martin F."/>
            <person name="Kauserud H."/>
        </authorList>
    </citation>
    <scope>NUCLEOTIDE SEQUENCE</scope>
    <source>
        <strain evidence="2">9284</strain>
    </source>
</reference>
<name>A0AAD7F9Y4_9AGAR</name>
<feature type="compositionally biased region" description="Acidic residues" evidence="1">
    <location>
        <begin position="240"/>
        <end position="250"/>
    </location>
</feature>
<evidence type="ECO:0000313" key="2">
    <source>
        <dbReference type="EMBL" id="KAJ7611255.1"/>
    </source>
</evidence>
<feature type="region of interest" description="Disordered" evidence="1">
    <location>
        <begin position="227"/>
        <end position="262"/>
    </location>
</feature>
<accession>A0AAD7F9Y4</accession>
<evidence type="ECO:0000313" key="3">
    <source>
        <dbReference type="Proteomes" id="UP001221142"/>
    </source>
</evidence>
<protein>
    <submittedName>
        <fullName evidence="2">Uncharacterized protein</fullName>
    </submittedName>
</protein>
<dbReference type="EMBL" id="JARKIF010000033">
    <property type="protein sequence ID" value="KAJ7611255.1"/>
    <property type="molecule type" value="Genomic_DNA"/>
</dbReference>